<accession>A0A3M7AFM1</accession>
<feature type="coiled-coil region" evidence="1">
    <location>
        <begin position="248"/>
        <end position="389"/>
    </location>
</feature>
<evidence type="ECO:0000256" key="1">
    <source>
        <dbReference type="SAM" id="Coils"/>
    </source>
</evidence>
<dbReference type="OrthoDB" id="5421041at2759"/>
<feature type="region of interest" description="Disordered" evidence="2">
    <location>
        <begin position="600"/>
        <end position="646"/>
    </location>
</feature>
<dbReference type="Proteomes" id="UP000276864">
    <property type="component" value="Unassembled WGS sequence"/>
</dbReference>
<feature type="compositionally biased region" description="Acidic residues" evidence="2">
    <location>
        <begin position="129"/>
        <end position="156"/>
    </location>
</feature>
<dbReference type="EMBL" id="QWIM01000003">
    <property type="protein sequence ID" value="RMY42206.1"/>
    <property type="molecule type" value="Genomic_DNA"/>
</dbReference>
<dbReference type="VEuPathDB" id="FungiDB:BTJ68_06582"/>
<gene>
    <name evidence="4" type="ORF">D0866_00082</name>
    <name evidence="3" type="ORF">D0867_00127</name>
</gene>
<feature type="compositionally biased region" description="Basic and acidic residues" evidence="2">
    <location>
        <begin position="204"/>
        <end position="214"/>
    </location>
</feature>
<dbReference type="EMBL" id="QWIL01000004">
    <property type="protein sequence ID" value="RMY26311.1"/>
    <property type="molecule type" value="Genomic_DNA"/>
</dbReference>
<comment type="caution">
    <text evidence="3">The sequence shown here is derived from an EMBL/GenBank/DDBJ whole genome shotgun (WGS) entry which is preliminary data.</text>
</comment>
<evidence type="ECO:0000313" key="5">
    <source>
        <dbReference type="Proteomes" id="UP000271337"/>
    </source>
</evidence>
<evidence type="ECO:0000313" key="6">
    <source>
        <dbReference type="Proteomes" id="UP000276864"/>
    </source>
</evidence>
<dbReference type="AlphaFoldDB" id="A0A3M7AFM1"/>
<dbReference type="Proteomes" id="UP000271337">
    <property type="component" value="Unassembled WGS sequence"/>
</dbReference>
<evidence type="ECO:0000256" key="2">
    <source>
        <dbReference type="SAM" id="MobiDB-lite"/>
    </source>
</evidence>
<feature type="compositionally biased region" description="Low complexity" evidence="2">
    <location>
        <begin position="610"/>
        <end position="624"/>
    </location>
</feature>
<evidence type="ECO:0000313" key="4">
    <source>
        <dbReference type="EMBL" id="RMY42206.1"/>
    </source>
</evidence>
<organism evidence="3 5">
    <name type="scientific">Hortaea werneckii</name>
    <name type="common">Black yeast</name>
    <name type="synonym">Cladosporium werneckii</name>
    <dbReference type="NCBI Taxonomy" id="91943"/>
    <lineage>
        <taxon>Eukaryota</taxon>
        <taxon>Fungi</taxon>
        <taxon>Dikarya</taxon>
        <taxon>Ascomycota</taxon>
        <taxon>Pezizomycotina</taxon>
        <taxon>Dothideomycetes</taxon>
        <taxon>Dothideomycetidae</taxon>
        <taxon>Mycosphaerellales</taxon>
        <taxon>Teratosphaeriaceae</taxon>
        <taxon>Hortaea</taxon>
    </lineage>
</organism>
<feature type="compositionally biased region" description="Low complexity" evidence="2">
    <location>
        <begin position="11"/>
        <end position="21"/>
    </location>
</feature>
<feature type="region of interest" description="Disordered" evidence="2">
    <location>
        <begin position="50"/>
        <end position="158"/>
    </location>
</feature>
<sequence length="646" mass="72908">MASRRPAQPNQQQQQGQQQQQPTSSNWFLNSSTGLYYYYNAQTDEFIYQNGTRVPRPSSIPRAGLLEQHREAGSNNSQQTSLSDSPNGRNDRSNYTYGAGAQFDESLRGRESSPTDPRNSRPCVQGGHDEEDEIDDEQGEDSSAEEDDEDEDDDQVTEQQIHAITQRGYTRQETLQFLQLTQQQGMSRFDKTGPATAHLIQDSSQRERRNDPSPDVRVLLETLLDSARALSNEPALSHALTSMDQIPALEAKIRRQEAQEEVAKSARQQALDDYATQRDDWKAEKQEFQSRVETLEKCLLQEKSKVESLEANVEQQSGEISSLEESLAKSSLNQHNSQKKIQGLIKAIESERQSCRTLSEELRQSTKKAAQAHSERDEIKKDYEKAQKQTNWCRLKLETAASLTVPILEDASVIDGMDAMWRRAASLVCSTFYGNVNLSDPKAYENPAKATAFRASLQALLPAAQEKAIDERTENACNTIATLTNGLLPDREDMQYRSRLKSLAEEASQVWRAICCFTDTIEPRFDTRRHENWTDGEFVFEEKQFHIRDQGRVNTDTADEPILAVFPRLYAIYEGVAELETSGVFLMRTQAKASQNELEKVPLTARVGRAHSQQQRARAQRPSAGMSRDQVSAASQSFLDPRSGHD</sequence>
<feature type="compositionally biased region" description="Polar residues" evidence="2">
    <location>
        <begin position="629"/>
        <end position="638"/>
    </location>
</feature>
<protein>
    <submittedName>
        <fullName evidence="3">Uncharacterized protein</fullName>
    </submittedName>
</protein>
<feature type="region of interest" description="Disordered" evidence="2">
    <location>
        <begin position="187"/>
        <end position="214"/>
    </location>
</feature>
<name>A0A3M7AFM1_HORWE</name>
<feature type="compositionally biased region" description="Polar residues" evidence="2">
    <location>
        <begin position="73"/>
        <end position="96"/>
    </location>
</feature>
<keyword evidence="1" id="KW-0175">Coiled coil</keyword>
<feature type="region of interest" description="Disordered" evidence="2">
    <location>
        <begin position="1"/>
        <end position="27"/>
    </location>
</feature>
<evidence type="ECO:0000313" key="3">
    <source>
        <dbReference type="EMBL" id="RMY26311.1"/>
    </source>
</evidence>
<proteinExistence type="predicted"/>
<reference evidence="5 6" key="1">
    <citation type="journal article" date="2018" name="BMC Genomics">
        <title>Genomic evidence for intraspecific hybridization in a clonal and extremely halotolerant yeast.</title>
        <authorList>
            <person name="Gostincar C."/>
            <person name="Stajich J.E."/>
            <person name="Zupancic J."/>
            <person name="Zalar P."/>
            <person name="Gunde-Cimerman N."/>
        </authorList>
    </citation>
    <scope>NUCLEOTIDE SEQUENCE [LARGE SCALE GENOMIC DNA]</scope>
    <source>
        <strain evidence="4 6">EXF-6651</strain>
        <strain evidence="3 5">EXF-6669</strain>
    </source>
</reference>